<evidence type="ECO:0000313" key="1">
    <source>
        <dbReference type="EMBL" id="AUO15164.1"/>
    </source>
</evidence>
<reference evidence="1" key="1">
    <citation type="submission" date="2017-12" db="EMBL/GenBank/DDBJ databases">
        <authorList>
            <person name="Katneni V.K."/>
            <person name="Shekhar M.S."/>
            <person name="Otta S.K."/>
            <person name="Karthic K."/>
            <person name="Jangam A.K."/>
            <person name="Gopikrishna G."/>
            <person name="Vijayan K.K."/>
        </authorList>
    </citation>
    <scope>NUCLEOTIDE SEQUENCE [LARGE SCALE GENOMIC DNA]</scope>
    <source>
        <strain evidence="1">IN_AP4RU</strain>
    </source>
</reference>
<proteinExistence type="predicted"/>
<dbReference type="EMBL" id="MG702567">
    <property type="protein sequence ID" value="AUO15164.1"/>
    <property type="molecule type" value="Genomic_DNA"/>
</dbReference>
<sequence>MAAFTADPSLHLRCRPIHTLPTRRGEIVIENMKTMQKKCRYGSRIVEGNCTHTHGKGTKFILQLVHIQ</sequence>
<name>A0A2I6SC75_9VIRU</name>
<dbReference type="Proteomes" id="UP000267352">
    <property type="component" value="Segment"/>
</dbReference>
<organism evidence="1">
    <name type="scientific">White spot syndrome virus</name>
    <dbReference type="NCBI Taxonomy" id="342409"/>
    <lineage>
        <taxon>Viruses</taxon>
        <taxon>Viruses incertae sedis</taxon>
        <taxon>Naldaviricetes</taxon>
        <taxon>Nimaviridae</taxon>
        <taxon>Whispovirus</taxon>
    </lineage>
</organism>
<accession>A0A2I6SC75</accession>
<protein>
    <submittedName>
        <fullName evidence="1">WSSV390</fullName>
    </submittedName>
</protein>
<reference evidence="1" key="2">
    <citation type="journal article" date="2018" name="Genome Announc.">
        <title>First Report of a Complete Genome Sequence of White spot syndrome virus from India.</title>
        <authorList>
            <person name="Vinaya Kumar K."/>
            <person name="Shekhar M.S."/>
            <person name="Otta S.K."/>
            <person name="Karthic K."/>
            <person name="Ashok Kumar J."/>
            <person name="Gopikrishna G."/>
            <person name="Vijayan K.K."/>
        </authorList>
    </citation>
    <scope>NUCLEOTIDE SEQUENCE</scope>
    <source>
        <strain evidence="1">IN_AP4RU</strain>
    </source>
</reference>